<evidence type="ECO:0000256" key="2">
    <source>
        <dbReference type="ARBA" id="ARBA00022676"/>
    </source>
</evidence>
<evidence type="ECO:0000313" key="7">
    <source>
        <dbReference type="Proteomes" id="UP000026915"/>
    </source>
</evidence>
<evidence type="ECO:0000313" key="6">
    <source>
        <dbReference type="EMBL" id="EOY04570.1"/>
    </source>
</evidence>
<keyword evidence="2 4" id="KW-0328">Glycosyltransferase</keyword>
<dbReference type="PANTHER" id="PTHR11926:SF1560">
    <property type="entry name" value="UDP-GLYCOSYLTRANSFERASE 74E1-RELATED"/>
    <property type="match status" value="1"/>
</dbReference>
<dbReference type="Gene3D" id="3.40.50.2000">
    <property type="entry name" value="Glycogen Phosphorylase B"/>
    <property type="match status" value="2"/>
</dbReference>
<accession>A0A061EHT1</accession>
<dbReference type="eggNOG" id="KOG1192">
    <property type="taxonomic scope" value="Eukaryota"/>
</dbReference>
<dbReference type="InParanoid" id="A0A061EHT1"/>
<proteinExistence type="inferred from homology"/>
<dbReference type="Pfam" id="PF00201">
    <property type="entry name" value="UDPGT"/>
    <property type="match status" value="1"/>
</dbReference>
<dbReference type="InterPro" id="IPR035595">
    <property type="entry name" value="UDP_glycos_trans_CS"/>
</dbReference>
<organism evidence="6 7">
    <name type="scientific">Theobroma cacao</name>
    <name type="common">Cacao</name>
    <name type="synonym">Cocoa</name>
    <dbReference type="NCBI Taxonomy" id="3641"/>
    <lineage>
        <taxon>Eukaryota</taxon>
        <taxon>Viridiplantae</taxon>
        <taxon>Streptophyta</taxon>
        <taxon>Embryophyta</taxon>
        <taxon>Tracheophyta</taxon>
        <taxon>Spermatophyta</taxon>
        <taxon>Magnoliopsida</taxon>
        <taxon>eudicotyledons</taxon>
        <taxon>Gunneridae</taxon>
        <taxon>Pentapetalae</taxon>
        <taxon>rosids</taxon>
        <taxon>malvids</taxon>
        <taxon>Malvales</taxon>
        <taxon>Malvaceae</taxon>
        <taxon>Byttnerioideae</taxon>
        <taxon>Theobroma</taxon>
    </lineage>
</organism>
<dbReference type="PROSITE" id="PS00375">
    <property type="entry name" value="UDPGT"/>
    <property type="match status" value="1"/>
</dbReference>
<dbReference type="GO" id="GO:0080044">
    <property type="term" value="F:quercetin 7-O-glucosyltransferase activity"/>
    <property type="evidence" value="ECO:0000318"/>
    <property type="project" value="GO_Central"/>
</dbReference>
<dbReference type="GO" id="GO:0005737">
    <property type="term" value="C:cytoplasm"/>
    <property type="evidence" value="ECO:0000318"/>
    <property type="project" value="GO_Central"/>
</dbReference>
<sequence>MQIQEIGQIPMQRTAKGRQDPWRGITIQEVDMEEKLFWTKYWAEYPNQILPRRKFDDERYAFGQDGFNIYMLYYSTILFLNENLLPHLVTPLVPHLYCHINPMLQFSKRLGSEGLEVTLCTFSGNKSMPVQVGPVKLEPVSDDLQLDNDLKTVDAYLERFKAVATLRLPEIIAKRGISYLVYDSAIPWALDIAKHLGLPAAAFFTQSCAVDTIYYNVHEGLVKLPLAESSLSIDGLPLLQECDLPSFVYDIGSYPALLHTCVNQFSNFMEADWVFINTFTSLEDEVLNWMASQRPIKAIGPAIPSKYLDKRVEDDEEYGLHLFKPEIDICINWLNSKETGSVVYISFGSLAALGEEQMQELASGLQSSNSYFLWVVRETEQKKLPASFIGETSDKGLVVSWSPQLEVLAHEAVGCFMTHCGWNSTLEALSLGVPMVAVPQWTDQTTNAKYVTDVWQVGIRARKDDKGIITKEEIQRCIREIMEGDKSKDIKKNAEKWKNLAVEAVNVGGSSDKNIREFVAKLTCN</sequence>
<reference evidence="6 7" key="1">
    <citation type="journal article" date="2013" name="Genome Biol.">
        <title>The genome sequence of the most widely cultivated cacao type and its use to identify candidate genes regulating pod color.</title>
        <authorList>
            <person name="Motamayor J.C."/>
            <person name="Mockaitis K."/>
            <person name="Schmutz J."/>
            <person name="Haiminen N."/>
            <person name="Iii D.L."/>
            <person name="Cornejo O."/>
            <person name="Findley S.D."/>
            <person name="Zheng P."/>
            <person name="Utro F."/>
            <person name="Royaert S."/>
            <person name="Saski C."/>
            <person name="Jenkins J."/>
            <person name="Podicheti R."/>
            <person name="Zhao M."/>
            <person name="Scheffler B.E."/>
            <person name="Stack J.C."/>
            <person name="Feltus F.A."/>
            <person name="Mustiga G.M."/>
            <person name="Amores F."/>
            <person name="Phillips W."/>
            <person name="Marelli J.P."/>
            <person name="May G.D."/>
            <person name="Shapiro H."/>
            <person name="Ma J."/>
            <person name="Bustamante C.D."/>
            <person name="Schnell R.J."/>
            <person name="Main D."/>
            <person name="Gilbert D."/>
            <person name="Parida L."/>
            <person name="Kuhn D.N."/>
        </authorList>
    </citation>
    <scope>NUCLEOTIDE SEQUENCE [LARGE SCALE GENOMIC DNA]</scope>
    <source>
        <strain evidence="7">cv. Matina 1-6</strain>
    </source>
</reference>
<dbReference type="FunCoup" id="A0A061EHT1">
    <property type="interactions" value="87"/>
</dbReference>
<keyword evidence="7" id="KW-1185">Reference proteome</keyword>
<dbReference type="EC" id="2.4.1.-" evidence="5"/>
<dbReference type="HOGENOM" id="CLU_001724_0_1_1"/>
<dbReference type="OMA" id="ERECRSH"/>
<name>A0A061EHT1_THECC</name>
<keyword evidence="3 4" id="KW-0808">Transferase</keyword>
<dbReference type="PANTHER" id="PTHR11926">
    <property type="entry name" value="GLUCOSYL/GLUCURONOSYL TRANSFERASES"/>
    <property type="match status" value="1"/>
</dbReference>
<dbReference type="SUPFAM" id="SSF53756">
    <property type="entry name" value="UDP-Glycosyltransferase/glycogen phosphorylase"/>
    <property type="match status" value="1"/>
</dbReference>
<dbReference type="FunFam" id="3.40.50.2000:FF:000019">
    <property type="entry name" value="Glycosyltransferase"/>
    <property type="match status" value="1"/>
</dbReference>
<dbReference type="CDD" id="cd03784">
    <property type="entry name" value="GT1_Gtf-like"/>
    <property type="match status" value="1"/>
</dbReference>
<dbReference type="Proteomes" id="UP000026915">
    <property type="component" value="Chromosome 4"/>
</dbReference>
<evidence type="ECO:0000256" key="3">
    <source>
        <dbReference type="ARBA" id="ARBA00022679"/>
    </source>
</evidence>
<dbReference type="Gramene" id="EOY04570">
    <property type="protein sequence ID" value="EOY04570"/>
    <property type="gene ID" value="TCM_019800"/>
</dbReference>
<evidence type="ECO:0000256" key="5">
    <source>
        <dbReference type="RuleBase" id="RU362057"/>
    </source>
</evidence>
<gene>
    <name evidence="6" type="ORF">TCM_019800</name>
</gene>
<dbReference type="GO" id="GO:0080043">
    <property type="term" value="F:quercetin 3-O-glucosyltransferase activity"/>
    <property type="evidence" value="ECO:0000318"/>
    <property type="project" value="GO_Central"/>
</dbReference>
<dbReference type="AlphaFoldDB" id="A0A061EHT1"/>
<comment type="similarity">
    <text evidence="1 4">Belongs to the UDP-glycosyltransferase family.</text>
</comment>
<protein>
    <recommendedName>
        <fullName evidence="5">Glycosyltransferase</fullName>
        <ecNumber evidence="5">2.4.1.-</ecNumber>
    </recommendedName>
</protein>
<evidence type="ECO:0000256" key="4">
    <source>
        <dbReference type="RuleBase" id="RU003718"/>
    </source>
</evidence>
<evidence type="ECO:0000256" key="1">
    <source>
        <dbReference type="ARBA" id="ARBA00009995"/>
    </source>
</evidence>
<dbReference type="EMBL" id="CM001882">
    <property type="protein sequence ID" value="EOY04570.1"/>
    <property type="molecule type" value="Genomic_DNA"/>
</dbReference>
<dbReference type="InterPro" id="IPR002213">
    <property type="entry name" value="UDP_glucos_trans"/>
</dbReference>